<evidence type="ECO:0000259" key="3">
    <source>
        <dbReference type="PROSITE" id="PS50222"/>
    </source>
</evidence>
<accession>A0A1I7XP02</accession>
<dbReference type="GO" id="GO:0005783">
    <property type="term" value="C:endoplasmic reticulum"/>
    <property type="evidence" value="ECO:0007669"/>
    <property type="project" value="TreeGrafter"/>
</dbReference>
<evidence type="ECO:0000313" key="4">
    <source>
        <dbReference type="Proteomes" id="UP000095283"/>
    </source>
</evidence>
<dbReference type="InterPro" id="IPR002048">
    <property type="entry name" value="EF_hand_dom"/>
</dbReference>
<keyword evidence="4" id="KW-1185">Reference proteome</keyword>
<dbReference type="InterPro" id="IPR018247">
    <property type="entry name" value="EF_Hand_1_Ca_BS"/>
</dbReference>
<dbReference type="PROSITE" id="PS00018">
    <property type="entry name" value="EF_HAND_1"/>
    <property type="match status" value="3"/>
</dbReference>
<dbReference type="Pfam" id="PF13499">
    <property type="entry name" value="EF-hand_7"/>
    <property type="match status" value="1"/>
</dbReference>
<feature type="domain" description="EF-hand" evidence="3">
    <location>
        <begin position="64"/>
        <end position="99"/>
    </location>
</feature>
<dbReference type="PANTHER" id="PTHR10827">
    <property type="entry name" value="RETICULOCALBIN"/>
    <property type="match status" value="1"/>
</dbReference>
<feature type="signal peptide" evidence="2">
    <location>
        <begin position="1"/>
        <end position="16"/>
    </location>
</feature>
<keyword evidence="1" id="KW-0106">Calcium</keyword>
<dbReference type="PANTHER" id="PTHR10827:SF95">
    <property type="entry name" value="LD34388P"/>
    <property type="match status" value="1"/>
</dbReference>
<dbReference type="Pfam" id="PF13202">
    <property type="entry name" value="EF-hand_5"/>
    <property type="match status" value="2"/>
</dbReference>
<dbReference type="WBParaSite" id="Hba_19070">
    <property type="protein sequence ID" value="Hba_19070"/>
    <property type="gene ID" value="Hba_19070"/>
</dbReference>
<evidence type="ECO:0000256" key="1">
    <source>
        <dbReference type="ARBA" id="ARBA00022837"/>
    </source>
</evidence>
<dbReference type="SUPFAM" id="SSF47473">
    <property type="entry name" value="EF-hand"/>
    <property type="match status" value="2"/>
</dbReference>
<dbReference type="PROSITE" id="PS50222">
    <property type="entry name" value="EF_HAND_2"/>
    <property type="match status" value="1"/>
</dbReference>
<dbReference type="AlphaFoldDB" id="A0A1I7XP02"/>
<evidence type="ECO:0000256" key="2">
    <source>
        <dbReference type="SAM" id="SignalP"/>
    </source>
</evidence>
<keyword evidence="2" id="KW-0732">Signal</keyword>
<sequence length="310" mass="35014">MDWPILLCLLLPYCTTEREREIDGIVAQMHHHHSDVNADHHMDHQAILGSKKSADEFDDLSAEESKKRLQVLAHQMDSNKDGFVDEQELTIWVEKSTISLDEEEVDERIAEIDSNGDGYVYLIVKFSLTITHLSYNTLGISLSAAADVNGDGKLSHSELSAFLNPENYEHMYKTLVGVVPNYDQVTLWEKDINKDGAIDIDEFLGEMAENTQSEWHIVEKNSLISVSLRFTSDYDLDKDGVLRGDEIRRWLIPDVKAIAKQESLHLINGADKDKDTKLSIAEIVDAYVLFVGSEATNFGDDLHKVSHTEL</sequence>
<proteinExistence type="predicted"/>
<evidence type="ECO:0000313" key="5">
    <source>
        <dbReference type="WBParaSite" id="Hba_19070"/>
    </source>
</evidence>
<name>A0A1I7XP02_HETBA</name>
<protein>
    <submittedName>
        <fullName evidence="5">EF-hand domain-containing protein</fullName>
    </submittedName>
</protein>
<reference evidence="5" key="1">
    <citation type="submission" date="2016-11" db="UniProtKB">
        <authorList>
            <consortium name="WormBaseParasite"/>
        </authorList>
    </citation>
    <scope>IDENTIFICATION</scope>
</reference>
<organism evidence="4 5">
    <name type="scientific">Heterorhabditis bacteriophora</name>
    <name type="common">Entomopathogenic nematode worm</name>
    <dbReference type="NCBI Taxonomy" id="37862"/>
    <lineage>
        <taxon>Eukaryota</taxon>
        <taxon>Metazoa</taxon>
        <taxon>Ecdysozoa</taxon>
        <taxon>Nematoda</taxon>
        <taxon>Chromadorea</taxon>
        <taxon>Rhabditida</taxon>
        <taxon>Rhabditina</taxon>
        <taxon>Rhabditomorpha</taxon>
        <taxon>Strongyloidea</taxon>
        <taxon>Heterorhabditidae</taxon>
        <taxon>Heterorhabditis</taxon>
    </lineage>
</organism>
<dbReference type="Gene3D" id="1.10.238.10">
    <property type="entry name" value="EF-hand"/>
    <property type="match status" value="3"/>
</dbReference>
<dbReference type="GO" id="GO:0005509">
    <property type="term" value="F:calcium ion binding"/>
    <property type="evidence" value="ECO:0007669"/>
    <property type="project" value="InterPro"/>
</dbReference>
<dbReference type="InterPro" id="IPR011992">
    <property type="entry name" value="EF-hand-dom_pair"/>
</dbReference>
<feature type="chain" id="PRO_5009311369" evidence="2">
    <location>
        <begin position="17"/>
        <end position="310"/>
    </location>
</feature>
<dbReference type="Proteomes" id="UP000095283">
    <property type="component" value="Unplaced"/>
</dbReference>